<dbReference type="InterPro" id="IPR004723">
    <property type="entry name" value="AONS_Archaea/Proteobacteria"/>
</dbReference>
<dbReference type="Gene3D" id="3.40.640.10">
    <property type="entry name" value="Type I PLP-dependent aspartate aminotransferase-like (Major domain)"/>
    <property type="match status" value="1"/>
</dbReference>
<comment type="function">
    <text evidence="2 11">Catalyzes the decarboxylative condensation of pimeloyl-[acyl-carrier protein] and L-alanine to produce 8-amino-7-oxononanoate (AON), [acyl-carrier protein], and carbon dioxide.</text>
</comment>
<dbReference type="GO" id="GO:0008710">
    <property type="term" value="F:8-amino-7-oxononanoate synthase activity"/>
    <property type="evidence" value="ECO:0007669"/>
    <property type="project" value="UniProtKB-UniRule"/>
</dbReference>
<dbReference type="InterPro" id="IPR050087">
    <property type="entry name" value="AON_synthase_class-II"/>
</dbReference>
<comment type="cofactor">
    <cofactor evidence="1 10 11">
        <name>pyridoxal 5'-phosphate</name>
        <dbReference type="ChEBI" id="CHEBI:597326"/>
    </cofactor>
</comment>
<evidence type="ECO:0000256" key="11">
    <source>
        <dbReference type="RuleBase" id="RU003693"/>
    </source>
</evidence>
<dbReference type="InterPro" id="IPR004839">
    <property type="entry name" value="Aminotransferase_I/II_large"/>
</dbReference>
<dbReference type="RefSeq" id="WP_023068222.1">
    <property type="nucleotide sequence ID" value="NZ_AUZM01000054.1"/>
</dbReference>
<feature type="domain" description="Aminotransferase class I/classII large" evidence="12">
    <location>
        <begin position="42"/>
        <end position="392"/>
    </location>
</feature>
<evidence type="ECO:0000313" key="13">
    <source>
        <dbReference type="EMBL" id="ERT05576.1"/>
    </source>
</evidence>
<dbReference type="NCBIfam" id="TIGR00858">
    <property type="entry name" value="bioF"/>
    <property type="match status" value="1"/>
</dbReference>
<dbReference type="PROSITE" id="PS00599">
    <property type="entry name" value="AA_TRANSFER_CLASS_2"/>
    <property type="match status" value="1"/>
</dbReference>
<name>U7QGL6_9CYAN</name>
<gene>
    <name evidence="13" type="primary">bioF</name>
    <name evidence="13" type="ORF">M595_4510</name>
</gene>
<keyword evidence="8 10" id="KW-0663">Pyridoxal phosphate</keyword>
<evidence type="ECO:0000256" key="6">
    <source>
        <dbReference type="ARBA" id="ARBA00022679"/>
    </source>
</evidence>
<evidence type="ECO:0000256" key="7">
    <source>
        <dbReference type="ARBA" id="ARBA00022756"/>
    </source>
</evidence>
<dbReference type="CDD" id="cd06454">
    <property type="entry name" value="KBL_like"/>
    <property type="match status" value="1"/>
</dbReference>
<protein>
    <recommendedName>
        <fullName evidence="11">8-amino-7-ketopelargonate synthase</fullName>
        <ecNumber evidence="11">2.3.1.47</ecNumber>
    </recommendedName>
</protein>
<evidence type="ECO:0000256" key="1">
    <source>
        <dbReference type="ARBA" id="ARBA00001933"/>
    </source>
</evidence>
<dbReference type="InterPro" id="IPR015422">
    <property type="entry name" value="PyrdxlP-dep_Trfase_small"/>
</dbReference>
<dbReference type="AlphaFoldDB" id="U7QGL6"/>
<comment type="catalytic activity">
    <reaction evidence="9 11">
        <text>6-carboxyhexanoyl-[ACP] + L-alanine + H(+) = (8S)-8-amino-7-oxononanoate + holo-[ACP] + CO2</text>
        <dbReference type="Rhea" id="RHEA:42288"/>
        <dbReference type="Rhea" id="RHEA-COMP:9685"/>
        <dbReference type="Rhea" id="RHEA-COMP:9955"/>
        <dbReference type="ChEBI" id="CHEBI:15378"/>
        <dbReference type="ChEBI" id="CHEBI:16526"/>
        <dbReference type="ChEBI" id="CHEBI:57972"/>
        <dbReference type="ChEBI" id="CHEBI:64479"/>
        <dbReference type="ChEBI" id="CHEBI:78846"/>
        <dbReference type="ChEBI" id="CHEBI:149468"/>
        <dbReference type="EC" id="2.3.1.47"/>
    </reaction>
</comment>
<evidence type="ECO:0000256" key="8">
    <source>
        <dbReference type="ARBA" id="ARBA00022898"/>
    </source>
</evidence>
<evidence type="ECO:0000256" key="4">
    <source>
        <dbReference type="ARBA" id="ARBA00010008"/>
    </source>
</evidence>
<keyword evidence="7" id="KW-0093">Biotin biosynthesis</keyword>
<evidence type="ECO:0000256" key="9">
    <source>
        <dbReference type="ARBA" id="ARBA00047715"/>
    </source>
</evidence>
<accession>U7QGL6</accession>
<dbReference type="SUPFAM" id="SSF53383">
    <property type="entry name" value="PLP-dependent transferases"/>
    <property type="match status" value="1"/>
</dbReference>
<dbReference type="PANTHER" id="PTHR13693:SF100">
    <property type="entry name" value="8-AMINO-7-OXONONANOATE SYNTHASE"/>
    <property type="match status" value="1"/>
</dbReference>
<evidence type="ECO:0000256" key="2">
    <source>
        <dbReference type="ARBA" id="ARBA00002513"/>
    </source>
</evidence>
<reference evidence="13 14" key="1">
    <citation type="journal article" date="2013" name="Front. Microbiol.">
        <title>Comparative genomic analyses of the cyanobacterium, Lyngbya aestuarii BL J, a powerful hydrogen producer.</title>
        <authorList>
            <person name="Kothari A."/>
            <person name="Vaughn M."/>
            <person name="Garcia-Pichel F."/>
        </authorList>
    </citation>
    <scope>NUCLEOTIDE SEQUENCE [LARGE SCALE GENOMIC DNA]</scope>
    <source>
        <strain evidence="13 14">BL J</strain>
    </source>
</reference>
<sequence length="402" mass="44454">MSTDAYTWIERSLETIHRADWYRSVQTLESLPGPIITLDGQKLINFASNDYLGLAGEQRLINAAIAATKKFGTGTTGSRLLTGHRHLHRELELAIARLKQTEDALVFSSGYLANLGTISALVGRRDLILSDRYNHSSLKNGAKVSGATILEYYHNNTEELSQILQQHRHQYRKTLIITDSVFSMDGDLCCLPELLELATEFNCMLLVDEAHATGILGKTGAGCVEYFGCTGQPLIQMGTLSKALGSLGGYVAGSATLIDFLRNRSPSWIYTTGLTPADTAAALEAVKIVQQQPQRRSQLWHNINTLKQFLQEKQGKTTTPDHFVESWSSFHSPIFCVHLPNATTALNVGQQLKAQKIFAPAIRPPTVSTSRIRITLMATHNVHHLQKLVDVLFSILTEEKVC</sequence>
<comment type="subunit">
    <text evidence="5 11">Homodimer.</text>
</comment>
<dbReference type="GO" id="GO:0009102">
    <property type="term" value="P:biotin biosynthetic process"/>
    <property type="evidence" value="ECO:0007669"/>
    <property type="project" value="UniProtKB-UniRule"/>
</dbReference>
<dbReference type="Pfam" id="PF00155">
    <property type="entry name" value="Aminotran_1_2"/>
    <property type="match status" value="1"/>
</dbReference>
<evidence type="ECO:0000256" key="3">
    <source>
        <dbReference type="ARBA" id="ARBA00004746"/>
    </source>
</evidence>
<keyword evidence="6 11" id="KW-0808">Transferase</keyword>
<evidence type="ECO:0000313" key="14">
    <source>
        <dbReference type="Proteomes" id="UP000017127"/>
    </source>
</evidence>
<dbReference type="InterPro" id="IPR015424">
    <property type="entry name" value="PyrdxlP-dep_Trfase"/>
</dbReference>
<proteinExistence type="inferred from homology"/>
<dbReference type="Gene3D" id="3.90.1150.10">
    <property type="entry name" value="Aspartate Aminotransferase, domain 1"/>
    <property type="match status" value="1"/>
</dbReference>
<dbReference type="EMBL" id="AUZM01000054">
    <property type="protein sequence ID" value="ERT05576.1"/>
    <property type="molecule type" value="Genomic_DNA"/>
</dbReference>
<dbReference type="UniPathway" id="UPA00078"/>
<dbReference type="PATRIC" id="fig|1348334.3.peg.4361"/>
<evidence type="ECO:0000259" key="12">
    <source>
        <dbReference type="Pfam" id="PF00155"/>
    </source>
</evidence>
<dbReference type="GO" id="GO:0030170">
    <property type="term" value="F:pyridoxal phosphate binding"/>
    <property type="evidence" value="ECO:0007669"/>
    <property type="project" value="InterPro"/>
</dbReference>
<dbReference type="InterPro" id="IPR015421">
    <property type="entry name" value="PyrdxlP-dep_Trfase_major"/>
</dbReference>
<comment type="pathway">
    <text evidence="3 11">Cofactor biosynthesis; biotin biosynthesis.</text>
</comment>
<evidence type="ECO:0000256" key="10">
    <source>
        <dbReference type="PIRSR" id="PIRSR604723-51"/>
    </source>
</evidence>
<comment type="caution">
    <text evidence="13">The sequence shown here is derived from an EMBL/GenBank/DDBJ whole genome shotgun (WGS) entry which is preliminary data.</text>
</comment>
<dbReference type="PANTHER" id="PTHR13693">
    <property type="entry name" value="CLASS II AMINOTRANSFERASE/8-AMINO-7-OXONONANOATE SYNTHASE"/>
    <property type="match status" value="1"/>
</dbReference>
<feature type="modified residue" description="N6-(pyridoxal phosphate)lysine" evidence="10">
    <location>
        <position position="242"/>
    </location>
</feature>
<keyword evidence="13" id="KW-0012">Acyltransferase</keyword>
<dbReference type="Proteomes" id="UP000017127">
    <property type="component" value="Unassembled WGS sequence"/>
</dbReference>
<keyword evidence="14" id="KW-1185">Reference proteome</keyword>
<dbReference type="InterPro" id="IPR001917">
    <property type="entry name" value="Aminotrans_II_pyridoxalP_BS"/>
</dbReference>
<dbReference type="OrthoDB" id="9807157at2"/>
<dbReference type="EC" id="2.3.1.47" evidence="11"/>
<evidence type="ECO:0000256" key="5">
    <source>
        <dbReference type="ARBA" id="ARBA00011738"/>
    </source>
</evidence>
<comment type="similarity">
    <text evidence="4 11">Belongs to the class-II pyridoxal-phosphate-dependent aminotransferase family. BioF subfamily.</text>
</comment>
<organism evidence="13 14">
    <name type="scientific">Lyngbya aestuarii BL J</name>
    <dbReference type="NCBI Taxonomy" id="1348334"/>
    <lineage>
        <taxon>Bacteria</taxon>
        <taxon>Bacillati</taxon>
        <taxon>Cyanobacteriota</taxon>
        <taxon>Cyanophyceae</taxon>
        <taxon>Oscillatoriophycideae</taxon>
        <taxon>Oscillatoriales</taxon>
        <taxon>Microcoleaceae</taxon>
        <taxon>Lyngbya</taxon>
    </lineage>
</organism>